<proteinExistence type="predicted"/>
<sequence length="478" mass="50965">MMNNAQAHLAVASSSSPFHGAHHLLLNSNGRRPAGRRPPLLLPLAVVRCGPAAQMLLTTKTTPTAAAIGNVKSGMKKEATDLFHVIDYHHVEFWCADAASAAARFSFGLGVPLAAQSDLSTGNTAHASRLLRARSGSLAFLFTAPYAPQVGDAATASMPSFSADAARRFTGTHGGLAVRAVAVRVSDAAEAFARSVEAGARPAFAPADLGHGFRFAEVELSGDTVLRFVSYPADNTDDVSFLPGFQDVLSCTGVPDFGLKRIDHIDVNVPELAPVAGNVSGFTGFHQFWEFTHDQFRTAETGMNGVVLANDAETVLLTLVEPVYGTKRRGHVETFLEHHGGPGVQHLAIMSEDILGTLREIRARSSMGGFELLAPPPASYYDGARERAGDVLSEAQMKECQELGVRVDRGDDDGVVLQMFTKPTGDRPTLLLEFVQRIGCMDKEGGEQRAVCGGFAKRNVPDLIKAIEDYGKTLDAPA</sequence>
<accession>A0ACD5Z9C4</accession>
<evidence type="ECO:0000313" key="2">
    <source>
        <dbReference type="Proteomes" id="UP001732700"/>
    </source>
</evidence>
<reference evidence="1" key="1">
    <citation type="submission" date="2021-05" db="EMBL/GenBank/DDBJ databases">
        <authorList>
            <person name="Scholz U."/>
            <person name="Mascher M."/>
            <person name="Fiebig A."/>
        </authorList>
    </citation>
    <scope>NUCLEOTIDE SEQUENCE [LARGE SCALE GENOMIC DNA]</scope>
</reference>
<evidence type="ECO:0000313" key="1">
    <source>
        <dbReference type="EnsemblPlants" id="AVESA.00010b.r2.6DG1151340.1.CDS"/>
    </source>
</evidence>
<organism evidence="1 2">
    <name type="scientific">Avena sativa</name>
    <name type="common">Oat</name>
    <dbReference type="NCBI Taxonomy" id="4498"/>
    <lineage>
        <taxon>Eukaryota</taxon>
        <taxon>Viridiplantae</taxon>
        <taxon>Streptophyta</taxon>
        <taxon>Embryophyta</taxon>
        <taxon>Tracheophyta</taxon>
        <taxon>Spermatophyta</taxon>
        <taxon>Magnoliopsida</taxon>
        <taxon>Liliopsida</taxon>
        <taxon>Poales</taxon>
        <taxon>Poaceae</taxon>
        <taxon>BOP clade</taxon>
        <taxon>Pooideae</taxon>
        <taxon>Poodae</taxon>
        <taxon>Poeae</taxon>
        <taxon>Poeae Chloroplast Group 1 (Aveneae type)</taxon>
        <taxon>Aveninae</taxon>
        <taxon>Avena</taxon>
    </lineage>
</organism>
<protein>
    <submittedName>
        <fullName evidence="1">Uncharacterized protein</fullName>
    </submittedName>
</protein>
<dbReference type="EnsemblPlants" id="AVESA.00010b.r2.6DG1151340.1">
    <property type="protein sequence ID" value="AVESA.00010b.r2.6DG1151340.1.CDS"/>
    <property type="gene ID" value="AVESA.00010b.r2.6DG1151340"/>
</dbReference>
<keyword evidence="2" id="KW-1185">Reference proteome</keyword>
<name>A0ACD5Z9C4_AVESA</name>
<reference evidence="1" key="2">
    <citation type="submission" date="2025-09" db="UniProtKB">
        <authorList>
            <consortium name="EnsemblPlants"/>
        </authorList>
    </citation>
    <scope>IDENTIFICATION</scope>
</reference>
<dbReference type="Proteomes" id="UP001732700">
    <property type="component" value="Chromosome 6D"/>
</dbReference>